<evidence type="ECO:0000313" key="7">
    <source>
        <dbReference type="EMBL" id="TPX52588.1"/>
    </source>
</evidence>
<gene>
    <name evidence="7" type="ORF">CcCBS67573_g09842</name>
</gene>
<keyword evidence="8" id="KW-1185">Reference proteome</keyword>
<evidence type="ECO:0000256" key="2">
    <source>
        <dbReference type="ARBA" id="ARBA00022801"/>
    </source>
</evidence>
<dbReference type="PANTHER" id="PTHR40079">
    <property type="entry name" value="MANNAN ENDO-1,4-BETA-MANNOSIDASE E-RELATED"/>
    <property type="match status" value="1"/>
</dbReference>
<feature type="compositionally biased region" description="Low complexity" evidence="5">
    <location>
        <begin position="1"/>
        <end position="21"/>
    </location>
</feature>
<evidence type="ECO:0000256" key="1">
    <source>
        <dbReference type="ARBA" id="ARBA00007754"/>
    </source>
</evidence>
<evidence type="ECO:0000256" key="3">
    <source>
        <dbReference type="ARBA" id="ARBA00023295"/>
    </source>
</evidence>
<protein>
    <recommendedName>
        <fullName evidence="6">GH26 domain-containing protein</fullName>
    </recommendedName>
</protein>
<feature type="domain" description="GH26" evidence="6">
    <location>
        <begin position="5"/>
        <end position="381"/>
    </location>
</feature>
<keyword evidence="2 4" id="KW-0378">Hydrolase</keyword>
<proteinExistence type="inferred from homology"/>
<dbReference type="STRING" id="246404.A0A507DNZ6"/>
<feature type="active site" description="Nucleophile" evidence="4">
    <location>
        <position position="310"/>
    </location>
</feature>
<feature type="active site" description="Proton donor" evidence="4">
    <location>
        <position position="135"/>
    </location>
</feature>
<dbReference type="InterPro" id="IPR022790">
    <property type="entry name" value="GH26_dom"/>
</dbReference>
<dbReference type="AlphaFoldDB" id="A0A507DNZ6"/>
<dbReference type="Gene3D" id="3.20.20.80">
    <property type="entry name" value="Glycosidases"/>
    <property type="match status" value="1"/>
</dbReference>
<dbReference type="SUPFAM" id="SSF51445">
    <property type="entry name" value="(Trans)glycosidases"/>
    <property type="match status" value="1"/>
</dbReference>
<feature type="region of interest" description="Disordered" evidence="5">
    <location>
        <begin position="1"/>
        <end position="39"/>
    </location>
</feature>
<dbReference type="GO" id="GO:0006080">
    <property type="term" value="P:substituted mannan metabolic process"/>
    <property type="evidence" value="ECO:0007669"/>
    <property type="project" value="InterPro"/>
</dbReference>
<keyword evidence="3 4" id="KW-0326">Glycosidase</keyword>
<accession>A0A507DNZ6</accession>
<evidence type="ECO:0000256" key="4">
    <source>
        <dbReference type="PROSITE-ProRule" id="PRU01100"/>
    </source>
</evidence>
<name>A0A507DNZ6_9FUNG</name>
<evidence type="ECO:0000256" key="5">
    <source>
        <dbReference type="SAM" id="MobiDB-lite"/>
    </source>
</evidence>
<evidence type="ECO:0000313" key="8">
    <source>
        <dbReference type="Proteomes" id="UP000320333"/>
    </source>
</evidence>
<dbReference type="PANTHER" id="PTHR40079:SF4">
    <property type="entry name" value="GH26 DOMAIN-CONTAINING PROTEIN-RELATED"/>
    <property type="match status" value="1"/>
</dbReference>
<sequence>MIATPTPSAPPSSLIPSNNNNTKPHSKQRSGAWYDRNSSDTPSAVNARLGYRPLNFFQTDYDMSGKKPFKPKPEIVDEFIVQLKESNSDASAYLTVYPFQGLGDNITDEHLRDTLARIKAVIATGRKVFVRFAPEMNGSWFSYGQRPTEFKETWRRCIQFWRQQLGADASKAAFIWAPNSGNGYPWPKDENNPGENYSPDATTQEGKALIQTLDTNTNGKFDELDDPYLIYYPGDEYVDWVGLSIYAYGTKYPWETNDIAPPNKFEGILQGRESGIPNTSWGHYPFYTYFCTEAGVPNITAGNKPFILAETGVAYHFAWANQSWATDGNHPSTPIQDTTRVQVKQSWWRSFLNAEFLAKYPQFKAACFFEFIKPEETTVRDFASLGGAPGSDGFKASVSEVSAAFVEDAKKMPFVVWGNVAQSSGPATVSPSTTGSSATKSSSAYVGIVWPLLAWAATVASI</sequence>
<comment type="caution">
    <text evidence="7">The sequence shown here is derived from an EMBL/GenBank/DDBJ whole genome shotgun (WGS) entry which is preliminary data.</text>
</comment>
<dbReference type="EMBL" id="QEAP01001022">
    <property type="protein sequence ID" value="TPX52588.1"/>
    <property type="molecule type" value="Genomic_DNA"/>
</dbReference>
<reference evidence="7 8" key="1">
    <citation type="journal article" date="2019" name="Sci. Rep.">
        <title>Comparative genomics of chytrid fungi reveal insights into the obligate biotrophic and pathogenic lifestyle of Synchytrium endobioticum.</title>
        <authorList>
            <person name="van de Vossenberg B.T.L.H."/>
            <person name="Warris S."/>
            <person name="Nguyen H.D.T."/>
            <person name="van Gent-Pelzer M.P.E."/>
            <person name="Joly D.L."/>
            <person name="van de Geest H.C."/>
            <person name="Bonants P.J.M."/>
            <person name="Smith D.S."/>
            <person name="Levesque C.A."/>
            <person name="van der Lee T.A.J."/>
        </authorList>
    </citation>
    <scope>NUCLEOTIDE SEQUENCE [LARGE SCALE GENOMIC DNA]</scope>
    <source>
        <strain evidence="7 8">CBS 675.73</strain>
    </source>
</reference>
<dbReference type="InterPro" id="IPR017853">
    <property type="entry name" value="GH"/>
</dbReference>
<comment type="similarity">
    <text evidence="1 4">Belongs to the glycosyl hydrolase 26 family.</text>
</comment>
<dbReference type="GO" id="GO:0016985">
    <property type="term" value="F:mannan endo-1,4-beta-mannosidase activity"/>
    <property type="evidence" value="ECO:0007669"/>
    <property type="project" value="InterPro"/>
</dbReference>
<dbReference type="PROSITE" id="PS51764">
    <property type="entry name" value="GH26"/>
    <property type="match status" value="1"/>
</dbReference>
<evidence type="ECO:0000259" key="6">
    <source>
        <dbReference type="PROSITE" id="PS51764"/>
    </source>
</evidence>
<organism evidence="7 8">
    <name type="scientific">Chytriomyces confervae</name>
    <dbReference type="NCBI Taxonomy" id="246404"/>
    <lineage>
        <taxon>Eukaryota</taxon>
        <taxon>Fungi</taxon>
        <taxon>Fungi incertae sedis</taxon>
        <taxon>Chytridiomycota</taxon>
        <taxon>Chytridiomycota incertae sedis</taxon>
        <taxon>Chytridiomycetes</taxon>
        <taxon>Chytridiales</taxon>
        <taxon>Chytriomycetaceae</taxon>
        <taxon>Chytriomyces</taxon>
    </lineage>
</organism>
<dbReference type="Proteomes" id="UP000320333">
    <property type="component" value="Unassembled WGS sequence"/>
</dbReference>
<dbReference type="OrthoDB" id="428177at2759"/>
<dbReference type="InterPro" id="IPR000805">
    <property type="entry name" value="Glyco_hydro_26"/>
</dbReference>